<dbReference type="AlphaFoldDB" id="A0A1V9GB51"/>
<dbReference type="EMBL" id="LWBP01000015">
    <property type="protein sequence ID" value="OQP67666.1"/>
    <property type="molecule type" value="Genomic_DNA"/>
</dbReference>
<sequence>MQLDIGVERDHIESHTKASGVNALSELIWNSLDADATQIEIEYKSTSLGGYEYIRVSDNGHGLTYEKAKDVFSRLGGSEKKVRTKSPGGRPYHGKEGKGRYKSLALGDIVEFQSIYKNGETFSKFTATIDRNQLSKTEISDIKQLPKSKTWQSGFQITISNTEPKNIDHAVLWENRKEYEEKFASYWIVNKKRLKGDYLS</sequence>
<dbReference type="OrthoDB" id="8765545at2"/>
<dbReference type="Proteomes" id="UP000192276">
    <property type="component" value="Unassembled WGS sequence"/>
</dbReference>
<gene>
    <name evidence="2" type="ORF">A4R26_32935</name>
</gene>
<evidence type="ECO:0000256" key="1">
    <source>
        <dbReference type="SAM" id="MobiDB-lite"/>
    </source>
</evidence>
<accession>A0A1V9GB51</accession>
<organism evidence="2 3">
    <name type="scientific">Niastella populi</name>
    <dbReference type="NCBI Taxonomy" id="550983"/>
    <lineage>
        <taxon>Bacteria</taxon>
        <taxon>Pseudomonadati</taxon>
        <taxon>Bacteroidota</taxon>
        <taxon>Chitinophagia</taxon>
        <taxon>Chitinophagales</taxon>
        <taxon>Chitinophagaceae</taxon>
        <taxon>Niastella</taxon>
    </lineage>
</organism>
<dbReference type="InterPro" id="IPR036890">
    <property type="entry name" value="HATPase_C_sf"/>
</dbReference>
<dbReference type="Pfam" id="PF13589">
    <property type="entry name" value="HATPase_c_3"/>
    <property type="match status" value="1"/>
</dbReference>
<dbReference type="STRING" id="550983.A4R26_32935"/>
<name>A0A1V9GB51_9BACT</name>
<dbReference type="RefSeq" id="WP_081161368.1">
    <property type="nucleotide sequence ID" value="NZ_LWBP01000015.1"/>
</dbReference>
<feature type="region of interest" description="Disordered" evidence="1">
    <location>
        <begin position="77"/>
        <end position="97"/>
    </location>
</feature>
<protein>
    <recommendedName>
        <fullName evidence="4">ATP-binding protein</fullName>
    </recommendedName>
</protein>
<reference evidence="3" key="1">
    <citation type="submission" date="2016-04" db="EMBL/GenBank/DDBJ databases">
        <authorList>
            <person name="Chen L."/>
            <person name="Zhuang W."/>
            <person name="Wang G."/>
        </authorList>
    </citation>
    <scope>NUCLEOTIDE SEQUENCE [LARGE SCALE GENOMIC DNA]</scope>
    <source>
        <strain evidence="3">208</strain>
    </source>
</reference>
<evidence type="ECO:0008006" key="4">
    <source>
        <dbReference type="Google" id="ProtNLM"/>
    </source>
</evidence>
<dbReference type="Gene3D" id="3.30.565.10">
    <property type="entry name" value="Histidine kinase-like ATPase, C-terminal domain"/>
    <property type="match status" value="1"/>
</dbReference>
<evidence type="ECO:0000313" key="2">
    <source>
        <dbReference type="EMBL" id="OQP67666.1"/>
    </source>
</evidence>
<dbReference type="SUPFAM" id="SSF55874">
    <property type="entry name" value="ATPase domain of HSP90 chaperone/DNA topoisomerase II/histidine kinase"/>
    <property type="match status" value="1"/>
</dbReference>
<comment type="caution">
    <text evidence="2">The sequence shown here is derived from an EMBL/GenBank/DDBJ whole genome shotgun (WGS) entry which is preliminary data.</text>
</comment>
<proteinExistence type="predicted"/>
<keyword evidence="3" id="KW-1185">Reference proteome</keyword>
<evidence type="ECO:0000313" key="3">
    <source>
        <dbReference type="Proteomes" id="UP000192276"/>
    </source>
</evidence>